<evidence type="ECO:0000313" key="2">
    <source>
        <dbReference type="EMBL" id="GAA4867954.1"/>
    </source>
</evidence>
<sequence>MTALSRFLPLPTLSIPAAIPDGGSGFGRPVPAPAFAAARILLRYFPMSTTTQNNNTTPNNPTNGSGNLLARAAANGSFTIFGKAVEQAGLAPTLNGAGPFTVFAPTDAAFGKLPAGKLDSLMKPENKSELASLLNYHVVSGRNSAAAIAKWETAKTVNGQAAPIMMQGDRVCIDGAQVSEADIGSSNGVIHGIDRVILPTAPSTTQ</sequence>
<proteinExistence type="predicted"/>
<gene>
    <name evidence="2" type="ORF">GCM10023332_20500</name>
</gene>
<feature type="domain" description="FAS1" evidence="1">
    <location>
        <begin position="65"/>
        <end position="197"/>
    </location>
</feature>
<dbReference type="Pfam" id="PF02469">
    <property type="entry name" value="Fasciclin"/>
    <property type="match status" value="1"/>
</dbReference>
<name>A0ABP9E5G3_9GAMM</name>
<evidence type="ECO:0000313" key="3">
    <source>
        <dbReference type="Proteomes" id="UP001501323"/>
    </source>
</evidence>
<reference evidence="3" key="1">
    <citation type="journal article" date="2019" name="Int. J. Syst. Evol. Microbiol.">
        <title>The Global Catalogue of Microorganisms (GCM) 10K type strain sequencing project: providing services to taxonomists for standard genome sequencing and annotation.</title>
        <authorList>
            <consortium name="The Broad Institute Genomics Platform"/>
            <consortium name="The Broad Institute Genome Sequencing Center for Infectious Disease"/>
            <person name="Wu L."/>
            <person name="Ma J."/>
        </authorList>
    </citation>
    <scope>NUCLEOTIDE SEQUENCE [LARGE SCALE GENOMIC DNA]</scope>
    <source>
        <strain evidence="3">JCM 18392</strain>
    </source>
</reference>
<dbReference type="Gene3D" id="2.30.180.10">
    <property type="entry name" value="FAS1 domain"/>
    <property type="match status" value="1"/>
</dbReference>
<dbReference type="PANTHER" id="PTHR10900">
    <property type="entry name" value="PERIOSTIN-RELATED"/>
    <property type="match status" value="1"/>
</dbReference>
<dbReference type="PANTHER" id="PTHR10900:SF77">
    <property type="entry name" value="FI19380P1"/>
    <property type="match status" value="1"/>
</dbReference>
<dbReference type="SUPFAM" id="SSF82153">
    <property type="entry name" value="FAS1 domain"/>
    <property type="match status" value="1"/>
</dbReference>
<comment type="caution">
    <text evidence="2">The sequence shown here is derived from an EMBL/GenBank/DDBJ whole genome shotgun (WGS) entry which is preliminary data.</text>
</comment>
<protein>
    <recommendedName>
        <fullName evidence="1">FAS1 domain-containing protein</fullName>
    </recommendedName>
</protein>
<organism evidence="2 3">
    <name type="scientific">Luteimonas vadosa</name>
    <dbReference type="NCBI Taxonomy" id="1165507"/>
    <lineage>
        <taxon>Bacteria</taxon>
        <taxon>Pseudomonadati</taxon>
        <taxon>Pseudomonadota</taxon>
        <taxon>Gammaproteobacteria</taxon>
        <taxon>Lysobacterales</taxon>
        <taxon>Lysobacteraceae</taxon>
        <taxon>Luteimonas</taxon>
    </lineage>
</organism>
<dbReference type="SMART" id="SM00554">
    <property type="entry name" value="FAS1"/>
    <property type="match status" value="1"/>
</dbReference>
<accession>A0ABP9E5G3</accession>
<dbReference type="InterPro" id="IPR050904">
    <property type="entry name" value="Adhesion/Biosynth-related"/>
</dbReference>
<dbReference type="PROSITE" id="PS50213">
    <property type="entry name" value="FAS1"/>
    <property type="match status" value="1"/>
</dbReference>
<dbReference type="Proteomes" id="UP001501323">
    <property type="component" value="Unassembled WGS sequence"/>
</dbReference>
<evidence type="ECO:0000259" key="1">
    <source>
        <dbReference type="PROSITE" id="PS50213"/>
    </source>
</evidence>
<dbReference type="InterPro" id="IPR000782">
    <property type="entry name" value="FAS1_domain"/>
</dbReference>
<dbReference type="EMBL" id="BAABJY010000002">
    <property type="protein sequence ID" value="GAA4867954.1"/>
    <property type="molecule type" value="Genomic_DNA"/>
</dbReference>
<dbReference type="InterPro" id="IPR036378">
    <property type="entry name" value="FAS1_dom_sf"/>
</dbReference>
<keyword evidence="3" id="KW-1185">Reference proteome</keyword>